<keyword evidence="3" id="KW-1185">Reference proteome</keyword>
<evidence type="ECO:0000313" key="2">
    <source>
        <dbReference type="EMBL" id="MBP2473124.1"/>
    </source>
</evidence>
<evidence type="ECO:0000256" key="1">
    <source>
        <dbReference type="SAM" id="MobiDB-lite"/>
    </source>
</evidence>
<keyword evidence="2" id="KW-0238">DNA-binding</keyword>
<dbReference type="RefSeq" id="WP_086781390.1">
    <property type="nucleotide sequence ID" value="NZ_JAGIOO010000001.1"/>
</dbReference>
<proteinExistence type="predicted"/>
<accession>A0ABS5AA90</accession>
<dbReference type="GO" id="GO:0016740">
    <property type="term" value="F:transferase activity"/>
    <property type="evidence" value="ECO:0007669"/>
    <property type="project" value="UniProtKB-KW"/>
</dbReference>
<feature type="compositionally biased region" description="Basic and acidic residues" evidence="1">
    <location>
        <begin position="9"/>
        <end position="21"/>
    </location>
</feature>
<dbReference type="SUPFAM" id="SSF82607">
    <property type="entry name" value="YbaB-like"/>
    <property type="match status" value="1"/>
</dbReference>
<comment type="caution">
    <text evidence="2">The sequence shown here is derived from an EMBL/GenBank/DDBJ whole genome shotgun (WGS) entry which is preliminary data.</text>
</comment>
<dbReference type="InterPro" id="IPR036894">
    <property type="entry name" value="YbaB-like_sf"/>
</dbReference>
<dbReference type="Pfam" id="PF02575">
    <property type="entry name" value="YbaB_DNA_bd"/>
    <property type="match status" value="1"/>
</dbReference>
<feature type="region of interest" description="Disordered" evidence="1">
    <location>
        <begin position="1"/>
        <end position="21"/>
    </location>
</feature>
<keyword evidence="2" id="KW-0808">Transferase</keyword>
<dbReference type="EMBL" id="JAGIOO010000001">
    <property type="protein sequence ID" value="MBP2473124.1"/>
    <property type="molecule type" value="Genomic_DNA"/>
</dbReference>
<dbReference type="Proteomes" id="UP001519363">
    <property type="component" value="Unassembled WGS sequence"/>
</dbReference>
<feature type="region of interest" description="Disordered" evidence="1">
    <location>
        <begin position="111"/>
        <end position="149"/>
    </location>
</feature>
<protein>
    <submittedName>
        <fullName evidence="2">DNA-binding protein YbaB</fullName>
    </submittedName>
</protein>
<reference evidence="2 3" key="1">
    <citation type="submission" date="2021-03" db="EMBL/GenBank/DDBJ databases">
        <title>Sequencing the genomes of 1000 actinobacteria strains.</title>
        <authorList>
            <person name="Klenk H.-P."/>
        </authorList>
    </citation>
    <scope>NUCLEOTIDE SEQUENCE [LARGE SCALE GENOMIC DNA]</scope>
    <source>
        <strain evidence="2 3">DSM 44580</strain>
    </source>
</reference>
<dbReference type="InterPro" id="IPR004401">
    <property type="entry name" value="YbaB/EbfC"/>
</dbReference>
<name>A0ABS5AA90_9PSEU</name>
<gene>
    <name evidence="2" type="ORF">JOF53_001996</name>
</gene>
<organism evidence="2 3">
    <name type="scientific">Crossiella equi</name>
    <dbReference type="NCBI Taxonomy" id="130796"/>
    <lineage>
        <taxon>Bacteria</taxon>
        <taxon>Bacillati</taxon>
        <taxon>Actinomycetota</taxon>
        <taxon>Actinomycetes</taxon>
        <taxon>Pseudonocardiales</taxon>
        <taxon>Pseudonocardiaceae</taxon>
        <taxon>Crossiella</taxon>
    </lineage>
</organism>
<dbReference type="GO" id="GO:0003677">
    <property type="term" value="F:DNA binding"/>
    <property type="evidence" value="ECO:0007669"/>
    <property type="project" value="UniProtKB-KW"/>
</dbReference>
<evidence type="ECO:0000313" key="3">
    <source>
        <dbReference type="Proteomes" id="UP001519363"/>
    </source>
</evidence>
<sequence length="149" mass="16397">MFPGNGLADPERWMREQEERSARLQEQANEARTALTQIMARETSRDGAAVVTVNPGGQLVDLEFTRRADDLTPTALRTAVMDAYRRAQAAVAARTEEVMSGLLGAQSESMAFLRSTLPAPPVDEDTPPPPPRRDDHGDEGFQGFGERSW</sequence>
<dbReference type="Gene3D" id="3.30.1310.10">
    <property type="entry name" value="Nucleoid-associated protein YbaB-like domain"/>
    <property type="match status" value="1"/>
</dbReference>